<organism evidence="1 2">
    <name type="scientific">Leyella stercorea CAG:629</name>
    <dbReference type="NCBI Taxonomy" id="1263103"/>
    <lineage>
        <taxon>Bacteria</taxon>
        <taxon>Pseudomonadati</taxon>
        <taxon>Bacteroidota</taxon>
        <taxon>Bacteroidia</taxon>
        <taxon>Bacteroidales</taxon>
        <taxon>Prevotellaceae</taxon>
        <taxon>Leyella</taxon>
    </lineage>
</organism>
<reference evidence="1" key="1">
    <citation type="submission" date="2012-11" db="EMBL/GenBank/DDBJ databases">
        <title>Dependencies among metagenomic species, viruses, plasmids and units of genetic variation.</title>
        <authorList>
            <person name="Nielsen H.B."/>
            <person name="Almeida M."/>
            <person name="Juncker A.S."/>
            <person name="Rasmussen S."/>
            <person name="Li J."/>
            <person name="Sunagawa S."/>
            <person name="Plichta D."/>
            <person name="Gautier L."/>
            <person name="Le Chatelier E."/>
            <person name="Peletier E."/>
            <person name="Bonde I."/>
            <person name="Nielsen T."/>
            <person name="Manichanh C."/>
            <person name="Arumugam M."/>
            <person name="Batto J."/>
            <person name="Santos M.B.Q.D."/>
            <person name="Blom N."/>
            <person name="Borruel N."/>
            <person name="Burgdorf K.S."/>
            <person name="Boumezbeur F."/>
            <person name="Casellas F."/>
            <person name="Dore J."/>
            <person name="Guarner F."/>
            <person name="Hansen T."/>
            <person name="Hildebrand F."/>
            <person name="Kaas R.S."/>
            <person name="Kennedy S."/>
            <person name="Kristiansen K."/>
            <person name="Kultima J.R."/>
            <person name="Leonard P."/>
            <person name="Levenez F."/>
            <person name="Lund O."/>
            <person name="Moumen B."/>
            <person name="Le Paslier D."/>
            <person name="Pons N."/>
            <person name="Pedersen O."/>
            <person name="Prifti E."/>
            <person name="Qin J."/>
            <person name="Raes J."/>
            <person name="Tap J."/>
            <person name="Tims S."/>
            <person name="Ussery D.W."/>
            <person name="Yamada T."/>
            <person name="MetaHit consortium"/>
            <person name="Renault P."/>
            <person name="Sicheritz-Ponten T."/>
            <person name="Bork P."/>
            <person name="Wang J."/>
            <person name="Brunak S."/>
            <person name="Ehrlich S.D."/>
        </authorList>
    </citation>
    <scope>NUCLEOTIDE SEQUENCE [LARGE SCALE GENOMIC DNA]</scope>
</reference>
<accession>R7GVY6</accession>
<gene>
    <name evidence="1" type="ORF">BN741_00980</name>
</gene>
<sequence>MKNKIHATHKFCIFRFVCIAKKSYLCRVFVTFAKTDISLLRVRKFRYIR</sequence>
<dbReference type="Proteomes" id="UP000018072">
    <property type="component" value="Unassembled WGS sequence"/>
</dbReference>
<protein>
    <submittedName>
        <fullName evidence="1">Uncharacterized protein</fullName>
    </submittedName>
</protein>
<dbReference type="AlphaFoldDB" id="R7GVY6"/>
<dbReference type="EMBL" id="CBIT010000082">
    <property type="protein sequence ID" value="CDE31255.1"/>
    <property type="molecule type" value="Genomic_DNA"/>
</dbReference>
<evidence type="ECO:0000313" key="1">
    <source>
        <dbReference type="EMBL" id="CDE31255.1"/>
    </source>
</evidence>
<dbReference type="STRING" id="1263103.BN741_00980"/>
<proteinExistence type="predicted"/>
<name>R7GVY6_9BACT</name>
<comment type="caution">
    <text evidence="1">The sequence shown here is derived from an EMBL/GenBank/DDBJ whole genome shotgun (WGS) entry which is preliminary data.</text>
</comment>
<evidence type="ECO:0000313" key="2">
    <source>
        <dbReference type="Proteomes" id="UP000018072"/>
    </source>
</evidence>